<evidence type="ECO:0000313" key="1">
    <source>
        <dbReference type="EMBL" id="MYN11233.1"/>
    </source>
</evidence>
<keyword evidence="2" id="KW-1185">Reference proteome</keyword>
<organism evidence="1 2">
    <name type="scientific">Pseudoduganella aquatica</name>
    <dbReference type="NCBI Taxonomy" id="2660641"/>
    <lineage>
        <taxon>Bacteria</taxon>
        <taxon>Pseudomonadati</taxon>
        <taxon>Pseudomonadota</taxon>
        <taxon>Betaproteobacteria</taxon>
        <taxon>Burkholderiales</taxon>
        <taxon>Oxalobacteraceae</taxon>
        <taxon>Telluria group</taxon>
        <taxon>Pseudoduganella</taxon>
    </lineage>
</organism>
<evidence type="ECO:0000313" key="2">
    <source>
        <dbReference type="Proteomes" id="UP000450676"/>
    </source>
</evidence>
<dbReference type="Proteomes" id="UP000450676">
    <property type="component" value="Unassembled WGS sequence"/>
</dbReference>
<proteinExistence type="predicted"/>
<dbReference type="RefSeq" id="WP_161075504.1">
    <property type="nucleotide sequence ID" value="NZ_WWCU01000061.1"/>
</dbReference>
<protein>
    <submittedName>
        <fullName evidence="1">Uncharacterized protein</fullName>
    </submittedName>
</protein>
<gene>
    <name evidence="1" type="ORF">GTP77_28365</name>
</gene>
<comment type="caution">
    <text evidence="1">The sequence shown here is derived from an EMBL/GenBank/DDBJ whole genome shotgun (WGS) entry which is preliminary data.</text>
</comment>
<reference evidence="1 2" key="1">
    <citation type="submission" date="2019-12" db="EMBL/GenBank/DDBJ databases">
        <title>Novel species isolated from a subtropical stream in China.</title>
        <authorList>
            <person name="Lu H."/>
        </authorList>
    </citation>
    <scope>NUCLEOTIDE SEQUENCE [LARGE SCALE GENOMIC DNA]</scope>
    <source>
        <strain evidence="1 2">FT127W</strain>
    </source>
</reference>
<dbReference type="EMBL" id="WWCU01000061">
    <property type="protein sequence ID" value="MYN11233.1"/>
    <property type="molecule type" value="Genomic_DNA"/>
</dbReference>
<name>A0A7X4KQD0_9BURK</name>
<dbReference type="AlphaFoldDB" id="A0A7X4KQD0"/>
<sequence>MDDTEFQIYLPPGFPLDDLFDISEQLGKADICVPGYIPPEVGLYDIRGHFYESRKNGVQTILLPDRNMASRFAQLAEGKVIPNEEQRRASAALLAFAQCLDIQMEPGIAFHELAHKQGNDVSLTELGWFRAADRSRPQDVIDVAVGREDALSSRYHPLEVKNVDLAAPLRRWNRNYVMCLKMLELEQRIDKPLNRVLSLLEWMRDEFMFGGSVALLASVYFAPRSSPKEGVFKGKNSPHRDRALDGARNQAWDLTHLSEFVRQASENEYTKKRYLFATFDQHLKLMAKLLFGFTKDAGGADAHLAALSNWWPPSDARRIIDAILAHVERIESPDWTAKKAPFPDFINRMIKLGEQRILDIAPR</sequence>
<accession>A0A7X4KQD0</accession>